<keyword evidence="2" id="KW-0964">Secreted</keyword>
<dbReference type="Pfam" id="PF11765">
    <property type="entry name" value="Hyphal_reg_CWP"/>
    <property type="match status" value="1"/>
</dbReference>
<dbReference type="GeneID" id="96905717"/>
<evidence type="ECO:0000256" key="3">
    <source>
        <dbReference type="ARBA" id="ARBA00022729"/>
    </source>
</evidence>
<evidence type="ECO:0000256" key="4">
    <source>
        <dbReference type="ARBA" id="ARBA00023180"/>
    </source>
</evidence>
<dbReference type="HOGENOM" id="CLU_031731_0_0_1"/>
<accession>G0VKI2</accession>
<keyword evidence="7" id="KW-1185">Reference proteome</keyword>
<gene>
    <name evidence="6" type="primary">NCAS0J00380</name>
    <name evidence="6" type="ordered locus">NCAS_0J00380</name>
</gene>
<dbReference type="InterPro" id="IPR021031">
    <property type="entry name" value="Hyphal-reg_cell_wall_N"/>
</dbReference>
<dbReference type="Proteomes" id="UP000001640">
    <property type="component" value="Chromosome 10"/>
</dbReference>
<dbReference type="EMBL" id="HE576761">
    <property type="protein sequence ID" value="CCC72017.1"/>
    <property type="molecule type" value="Genomic_DNA"/>
</dbReference>
<evidence type="ECO:0000256" key="1">
    <source>
        <dbReference type="ARBA" id="ARBA00004613"/>
    </source>
</evidence>
<reference evidence="6 7" key="1">
    <citation type="journal article" date="2011" name="Proc. Natl. Acad. Sci. U.S.A.">
        <title>Evolutionary erosion of yeast sex chromosomes by mating-type switching accidents.</title>
        <authorList>
            <person name="Gordon J.L."/>
            <person name="Armisen D."/>
            <person name="Proux-Wera E."/>
            <person name="Oheigeartaigh S.S."/>
            <person name="Byrne K.P."/>
            <person name="Wolfe K.H."/>
        </authorList>
    </citation>
    <scope>NUCLEOTIDE SEQUENCE [LARGE SCALE GENOMIC DNA]</scope>
    <source>
        <strain evidence="7">ATCC 76901 / BCRC 22586 / CBS 4309 / NBRC 1992 / NRRL Y-12630</strain>
    </source>
</reference>
<proteinExistence type="predicted"/>
<evidence type="ECO:0000256" key="2">
    <source>
        <dbReference type="ARBA" id="ARBA00022525"/>
    </source>
</evidence>
<sequence>MDSTILNRARGSTCPELAIISQNKLPPTFNHFCISTRYKEIEATTGRRCNYFLGYFILGYLAQAEKQVLKEKMLFQRTAEATLVVSSLIGLTSCLEITRNVTFNDETINENVVVDAGKGVSFLSTTAIPISMDGDITNNGVFCFGFTNHGKLTSSDIMNYGQMFLGVGGSADGGVLNVGDLYNYNYLSFTGSDYLTLVATGNFVNEGYIDITAVTNGISLTGPTGGIINNGVITATNMAQSDYKINAIVGTGCIVNSGFSQWPEFDLSQPFNQTIYNESPVMWAYFGATQSPNSIPVIRGLSSASKGSAQLLIGSVNPVIYPQNLIYKYDTATGRLNFTANGRSFLFDIGLGFDPTQFSTGGCQGKAGTYACITYEGASLNEKIPSNFQINIQSDLTYETVCPAATPLPPPITSTAPYYSETIEEIISYSSFLDSDGLPTTTSTTTHVVPTLVLPPPYLTTTTKSATTVSELVSYSFTHGAISGMPALSDVPMYITTTSTIPAGFSIPPPYTTTVITDSMAVSELVSFYSTDSDSTPMTGTTTITFPQTRNVTTTVTEYLMGTTHLSKVFTSTGTWQSTSTYSTTVETYVIRTESTGVVTSQI</sequence>
<feature type="domain" description="Hyphally-regulated cell wall protein N-terminal" evidence="5">
    <location>
        <begin position="88"/>
        <end position="387"/>
    </location>
</feature>
<evidence type="ECO:0000313" key="7">
    <source>
        <dbReference type="Proteomes" id="UP000001640"/>
    </source>
</evidence>
<organism evidence="6 7">
    <name type="scientific">Naumovozyma castellii</name>
    <name type="common">Yeast</name>
    <name type="synonym">Saccharomyces castellii</name>
    <dbReference type="NCBI Taxonomy" id="27288"/>
    <lineage>
        <taxon>Eukaryota</taxon>
        <taxon>Fungi</taxon>
        <taxon>Dikarya</taxon>
        <taxon>Ascomycota</taxon>
        <taxon>Saccharomycotina</taxon>
        <taxon>Saccharomycetes</taxon>
        <taxon>Saccharomycetales</taxon>
        <taxon>Saccharomycetaceae</taxon>
        <taxon>Naumovozyma</taxon>
    </lineage>
</organism>
<protein>
    <recommendedName>
        <fullName evidence="5">Hyphally-regulated cell wall protein N-terminal domain-containing protein</fullName>
    </recommendedName>
</protein>
<keyword evidence="3" id="KW-0732">Signal</keyword>
<evidence type="ECO:0000313" key="6">
    <source>
        <dbReference type="EMBL" id="CCC72017.1"/>
    </source>
</evidence>
<keyword evidence="4" id="KW-0325">Glycoprotein</keyword>
<dbReference type="GO" id="GO:0005576">
    <property type="term" value="C:extracellular region"/>
    <property type="evidence" value="ECO:0007669"/>
    <property type="project" value="UniProtKB-SubCell"/>
</dbReference>
<dbReference type="KEGG" id="ncs:NCAS_0J00380"/>
<dbReference type="RefSeq" id="XP_003678358.1">
    <property type="nucleotide sequence ID" value="XM_003678310.1"/>
</dbReference>
<dbReference type="AlphaFoldDB" id="G0VKI2"/>
<dbReference type="InParanoid" id="G0VKI2"/>
<name>G0VKI2_NAUCA</name>
<evidence type="ECO:0000259" key="5">
    <source>
        <dbReference type="Pfam" id="PF11765"/>
    </source>
</evidence>
<reference key="2">
    <citation type="submission" date="2011-08" db="EMBL/GenBank/DDBJ databases">
        <title>Genome sequence of Naumovozyma castellii.</title>
        <authorList>
            <person name="Gordon J.L."/>
            <person name="Armisen D."/>
            <person name="Proux-Wera E."/>
            <person name="OhEigeartaigh S.S."/>
            <person name="Byrne K.P."/>
            <person name="Wolfe K.H."/>
        </authorList>
    </citation>
    <scope>NUCLEOTIDE SEQUENCE</scope>
    <source>
        <strain>Type strain:CBS 4309</strain>
    </source>
</reference>
<comment type="subcellular location">
    <subcellularLocation>
        <location evidence="1">Secreted</location>
    </subcellularLocation>
</comment>
<dbReference type="GO" id="GO:0009277">
    <property type="term" value="C:fungal-type cell wall"/>
    <property type="evidence" value="ECO:0007669"/>
    <property type="project" value="UniProtKB-ARBA"/>
</dbReference>